<dbReference type="InParanoid" id="G3GYN2"/>
<evidence type="ECO:0000313" key="3">
    <source>
        <dbReference type="Proteomes" id="UP000001075"/>
    </source>
</evidence>
<dbReference type="EMBL" id="JH000068">
    <property type="protein sequence ID" value="EGV94575.1"/>
    <property type="molecule type" value="Genomic_DNA"/>
</dbReference>
<dbReference type="Proteomes" id="UP000001075">
    <property type="component" value="Unassembled WGS sequence"/>
</dbReference>
<protein>
    <submittedName>
        <fullName evidence="2">Uncharacterized protein</fullName>
    </submittedName>
</protein>
<evidence type="ECO:0000313" key="2">
    <source>
        <dbReference type="EMBL" id="EGV94575.1"/>
    </source>
</evidence>
<feature type="region of interest" description="Disordered" evidence="1">
    <location>
        <begin position="29"/>
        <end position="57"/>
    </location>
</feature>
<name>G3GYN2_CRIGR</name>
<organism evidence="2 3">
    <name type="scientific">Cricetulus griseus</name>
    <name type="common">Chinese hamster</name>
    <name type="synonym">Cricetulus barabensis griseus</name>
    <dbReference type="NCBI Taxonomy" id="10029"/>
    <lineage>
        <taxon>Eukaryota</taxon>
        <taxon>Metazoa</taxon>
        <taxon>Chordata</taxon>
        <taxon>Craniata</taxon>
        <taxon>Vertebrata</taxon>
        <taxon>Euteleostomi</taxon>
        <taxon>Mammalia</taxon>
        <taxon>Eutheria</taxon>
        <taxon>Euarchontoglires</taxon>
        <taxon>Glires</taxon>
        <taxon>Rodentia</taxon>
        <taxon>Myomorpha</taxon>
        <taxon>Muroidea</taxon>
        <taxon>Cricetidae</taxon>
        <taxon>Cricetinae</taxon>
        <taxon>Cricetulus</taxon>
    </lineage>
</organism>
<gene>
    <name evidence="2" type="ORF">I79_002937</name>
</gene>
<reference evidence="3" key="1">
    <citation type="journal article" date="2011" name="Nat. Biotechnol.">
        <title>The genomic sequence of the Chinese hamster ovary (CHO)-K1 cell line.</title>
        <authorList>
            <person name="Xu X."/>
            <person name="Nagarajan H."/>
            <person name="Lewis N.E."/>
            <person name="Pan S."/>
            <person name="Cai Z."/>
            <person name="Liu X."/>
            <person name="Chen W."/>
            <person name="Xie M."/>
            <person name="Wang W."/>
            <person name="Hammond S."/>
            <person name="Andersen M.R."/>
            <person name="Neff N."/>
            <person name="Passarelli B."/>
            <person name="Koh W."/>
            <person name="Fan H.C."/>
            <person name="Wang J."/>
            <person name="Gui Y."/>
            <person name="Lee K.H."/>
            <person name="Betenbaugh M.J."/>
            <person name="Quake S.R."/>
            <person name="Famili I."/>
            <person name="Palsson B.O."/>
            <person name="Wang J."/>
        </authorList>
    </citation>
    <scope>NUCLEOTIDE SEQUENCE [LARGE SCALE GENOMIC DNA]</scope>
    <source>
        <strain evidence="3">CHO K1 cell line</strain>
    </source>
</reference>
<sequence>MWLGGPAFSGTAGLSLWLGWSTRIDRTRSRGRARTMARVNSRMGSGENRSLRCRARRRHPAWPERARRLSSRRKILEPRPMAEEIK</sequence>
<evidence type="ECO:0000256" key="1">
    <source>
        <dbReference type="SAM" id="MobiDB-lite"/>
    </source>
</evidence>
<proteinExistence type="predicted"/>
<dbReference type="AlphaFoldDB" id="G3GYN2"/>
<accession>G3GYN2</accession>